<gene>
    <name evidence="1" type="ORF">Cboi01_000342200</name>
</gene>
<proteinExistence type="predicted"/>
<name>A0ACB5TSD4_CANBO</name>
<accession>A0ACB5TSD4</accession>
<evidence type="ECO:0000313" key="1">
    <source>
        <dbReference type="EMBL" id="GME94169.1"/>
    </source>
</evidence>
<organism evidence="1 2">
    <name type="scientific">Candida boidinii</name>
    <name type="common">Yeast</name>
    <dbReference type="NCBI Taxonomy" id="5477"/>
    <lineage>
        <taxon>Eukaryota</taxon>
        <taxon>Fungi</taxon>
        <taxon>Dikarya</taxon>
        <taxon>Ascomycota</taxon>
        <taxon>Saccharomycotina</taxon>
        <taxon>Pichiomycetes</taxon>
        <taxon>Pichiales</taxon>
        <taxon>Pichiaceae</taxon>
        <taxon>Ogataea</taxon>
        <taxon>Ogataea/Candida clade</taxon>
    </lineage>
</organism>
<dbReference type="Proteomes" id="UP001165101">
    <property type="component" value="Unassembled WGS sequence"/>
</dbReference>
<dbReference type="EMBL" id="BSXV01001866">
    <property type="protein sequence ID" value="GME94169.1"/>
    <property type="molecule type" value="Genomic_DNA"/>
</dbReference>
<evidence type="ECO:0000313" key="2">
    <source>
        <dbReference type="Proteomes" id="UP001165101"/>
    </source>
</evidence>
<keyword evidence="2" id="KW-1185">Reference proteome</keyword>
<comment type="caution">
    <text evidence="1">The sequence shown here is derived from an EMBL/GenBank/DDBJ whole genome shotgun (WGS) entry which is preliminary data.</text>
</comment>
<protein>
    <submittedName>
        <fullName evidence="1">Unnamed protein product</fullName>
    </submittedName>
</protein>
<reference evidence="1" key="1">
    <citation type="submission" date="2023-04" db="EMBL/GenBank/DDBJ databases">
        <title>Candida boidinii NBRC 1967.</title>
        <authorList>
            <person name="Ichikawa N."/>
            <person name="Sato H."/>
            <person name="Tonouchi N."/>
        </authorList>
    </citation>
    <scope>NUCLEOTIDE SEQUENCE</scope>
    <source>
        <strain evidence="1">NBRC 1967</strain>
    </source>
</reference>
<sequence length="242" mass="27146">MSFKVLNSKSAAALDMQLMSDKIGFTIDQLMELAGLSVAQAIYKTYPPTKYKKILIFAGPGNNGGDGLVAARHLKLFGYEPKIYYPKLINKPIYLNLINQLKNFNIEFIKFNDLSINENDINLLINEINESDQLIDSIFGFSFHPPLKTPFDIILKLINESKKPITAVDIPTGWDVDNGPPSDSINEYKPTMLVSLTAPKPCSLKFNGIHYLGGRFISKELSNTWNIDYPIYPGVDQVVKLN</sequence>